<dbReference type="AlphaFoldDB" id="A0A327NL15"/>
<gene>
    <name evidence="1" type="ORF">HMF3257_21270</name>
</gene>
<accession>A0A327NL15</accession>
<evidence type="ECO:0000313" key="2">
    <source>
        <dbReference type="Proteomes" id="UP000249016"/>
    </source>
</evidence>
<protein>
    <submittedName>
        <fullName evidence="1">Uncharacterized protein</fullName>
    </submittedName>
</protein>
<dbReference type="Proteomes" id="UP000249016">
    <property type="component" value="Unassembled WGS sequence"/>
</dbReference>
<comment type="caution">
    <text evidence="1">The sequence shown here is derived from an EMBL/GenBank/DDBJ whole genome shotgun (WGS) entry which is preliminary data.</text>
</comment>
<evidence type="ECO:0000313" key="1">
    <source>
        <dbReference type="EMBL" id="RAI76081.1"/>
    </source>
</evidence>
<name>A0A327NL15_9BACT</name>
<organism evidence="1 2">
    <name type="scientific">Spirosoma telluris</name>
    <dbReference type="NCBI Taxonomy" id="2183553"/>
    <lineage>
        <taxon>Bacteria</taxon>
        <taxon>Pseudomonadati</taxon>
        <taxon>Bacteroidota</taxon>
        <taxon>Cytophagia</taxon>
        <taxon>Cytophagales</taxon>
        <taxon>Cytophagaceae</taxon>
        <taxon>Spirosoma</taxon>
    </lineage>
</organism>
<dbReference type="OrthoDB" id="953681at2"/>
<dbReference type="EMBL" id="QLII01000001">
    <property type="protein sequence ID" value="RAI76081.1"/>
    <property type="molecule type" value="Genomic_DNA"/>
</dbReference>
<reference evidence="1 2" key="1">
    <citation type="submission" date="2018-06" db="EMBL/GenBank/DDBJ databases">
        <title>Spirosoma sp. HMF3257 Genome sequencing and assembly.</title>
        <authorList>
            <person name="Kang H."/>
            <person name="Cha I."/>
            <person name="Kim H."/>
            <person name="Kang J."/>
            <person name="Joh K."/>
        </authorList>
    </citation>
    <scope>NUCLEOTIDE SEQUENCE [LARGE SCALE GENOMIC DNA]</scope>
    <source>
        <strain evidence="1 2">HMF3257</strain>
    </source>
</reference>
<keyword evidence="2" id="KW-1185">Reference proteome</keyword>
<sequence>MNQLFTQSRYILLALIVVLLLLTSHDLGAQAVTNDSVFTRRTCLCQDIKPVISEGKDNVSDNDVAVIINQIVNQLPFSLATEREKFRKELQVVSSTCATNARALRCSRLTGSNGKQTGLIRYILYNNDFLNRLANNKRLNRPVFWSDYFVLAHEVGHHYFNHTHKDIEGQPVSAGAVHDKKQLLPYIEKEKPNHINEFLADGAAVGVLIRMGASQEDILFSFRQMIRNKIDMAANDTHPSSPSRLAQADRLWNAYTQNKLKFDAQEARNFANDFYDEDARKRFAIMQERAFWTIQPGGEIFAGKSDFRVGQQTVLGEVTPGWGANLQLSRKNWYSLHGADLALGVAKQTFSTYTTVNGANRAVETFKVLWATIQPTYTIHRIGWRGQQGDTAYHDRKGWFVSIGGIMYIPVKALYANNATGEKLGPFNDMKPTANLVVRIGLEKWAMNLPLGRHRNSYQVYLTYSPSNYSSLQHLAQVP</sequence>
<proteinExistence type="predicted"/>
<dbReference type="RefSeq" id="WP_111345240.1">
    <property type="nucleotide sequence ID" value="NZ_QLII01000001.1"/>
</dbReference>